<accession>A0A4P9XIR1</accession>
<keyword evidence="2" id="KW-0217">Developmental protein</keyword>
<keyword evidence="3" id="KW-0539">Nucleus</keyword>
<evidence type="ECO:0000313" key="5">
    <source>
        <dbReference type="EMBL" id="RKP05597.1"/>
    </source>
</evidence>
<organism evidence="5 6">
    <name type="scientific">Thamnocephalis sphaerospora</name>
    <dbReference type="NCBI Taxonomy" id="78915"/>
    <lineage>
        <taxon>Eukaryota</taxon>
        <taxon>Fungi</taxon>
        <taxon>Fungi incertae sedis</taxon>
        <taxon>Zoopagomycota</taxon>
        <taxon>Zoopagomycotina</taxon>
        <taxon>Zoopagomycetes</taxon>
        <taxon>Zoopagales</taxon>
        <taxon>Sigmoideomycetaceae</taxon>
        <taxon>Thamnocephalis</taxon>
    </lineage>
</organism>
<evidence type="ECO:0000256" key="4">
    <source>
        <dbReference type="ARBA" id="ARBA00025806"/>
    </source>
</evidence>
<proteinExistence type="inferred from homology"/>
<comment type="subcellular location">
    <subcellularLocation>
        <location evidence="1">Nucleus</location>
    </subcellularLocation>
</comment>
<evidence type="ECO:0000256" key="2">
    <source>
        <dbReference type="ARBA" id="ARBA00022473"/>
    </source>
</evidence>
<evidence type="ECO:0000256" key="1">
    <source>
        <dbReference type="ARBA" id="ARBA00004123"/>
    </source>
</evidence>
<protein>
    <submittedName>
        <fullName evidence="5">Uncharacterized protein</fullName>
    </submittedName>
</protein>
<evidence type="ECO:0000313" key="6">
    <source>
        <dbReference type="Proteomes" id="UP000271241"/>
    </source>
</evidence>
<dbReference type="Proteomes" id="UP000271241">
    <property type="component" value="Unassembled WGS sequence"/>
</dbReference>
<dbReference type="EMBL" id="KZ993082">
    <property type="protein sequence ID" value="RKP05597.1"/>
    <property type="molecule type" value="Genomic_DNA"/>
</dbReference>
<sequence>MNPTLENALLARLRGAPAVTREGATTKSTTAVTIDAVLPDSAGEGRAATPQFASNPFAVRVTAENEVRGAFSTPLRALTAQQPMSALHTRLSADEAAKVHDDAVQPESASRPDRSHAYLLNVLASASPVLAGQKHDRSRGDTITVANNAEWKKIRLIAQDSEAIENNAKTVLAADSEEEEDKGKQQRDVAAHRLSKDDTAADAHGWGLKQTVLLISPYRIEFDRHAQNSNVDGAALKLFIAESNGNDSNSHSVQPITLSANEWQYACLFASLYSWQHPAVQPTESQGILVEQALASGNRASSTAKAELVAAKQREQQWFRAFDSLVASYSDGSCTFGYFYYVAAHLSVLFSDEQWNSDTGTKDTDLQQRPLAYVVGHAPGIRAYLETHDIKVEFCDHLEASNAQVYPRSKQDNSGSSYQTASENPLLVAVDQRPMRVSGLQDVQKLLALLRQWKQYPTYARRATLPQLLAAKPFYGAAITGAEIKPEKEVVTLSDGQRTVAFRTEIHGAFLAPALRRFVHNVRAHHEKLRVRWRLSTITAALEPLQL</sequence>
<evidence type="ECO:0000256" key="3">
    <source>
        <dbReference type="ARBA" id="ARBA00023242"/>
    </source>
</evidence>
<dbReference type="PANTHER" id="PTHR12972:SF0">
    <property type="entry name" value="PROTEIN DOWNSTREAM NEIGHBOR OF SON"/>
    <property type="match status" value="1"/>
</dbReference>
<comment type="similarity">
    <text evidence="4">Belongs to the DONSON family.</text>
</comment>
<dbReference type="InterPro" id="IPR024861">
    <property type="entry name" value="Donson"/>
</dbReference>
<reference evidence="6" key="1">
    <citation type="journal article" date="2018" name="Nat. Microbiol.">
        <title>Leveraging single-cell genomics to expand the fungal tree of life.</title>
        <authorList>
            <person name="Ahrendt S.R."/>
            <person name="Quandt C.A."/>
            <person name="Ciobanu D."/>
            <person name="Clum A."/>
            <person name="Salamov A."/>
            <person name="Andreopoulos B."/>
            <person name="Cheng J.F."/>
            <person name="Woyke T."/>
            <person name="Pelin A."/>
            <person name="Henrissat B."/>
            <person name="Reynolds N.K."/>
            <person name="Benny G.L."/>
            <person name="Smith M.E."/>
            <person name="James T.Y."/>
            <person name="Grigoriev I.V."/>
        </authorList>
    </citation>
    <scope>NUCLEOTIDE SEQUENCE [LARGE SCALE GENOMIC DNA]</scope>
    <source>
        <strain evidence="6">RSA 1356</strain>
    </source>
</reference>
<dbReference type="AlphaFoldDB" id="A0A4P9XIR1"/>
<keyword evidence="6" id="KW-1185">Reference proteome</keyword>
<name>A0A4P9XIR1_9FUNG</name>
<dbReference type="PANTHER" id="PTHR12972">
    <property type="entry name" value="DOWNSTREAM NEIGHBOR OF SON"/>
    <property type="match status" value="1"/>
</dbReference>
<gene>
    <name evidence="5" type="ORF">THASP1DRAFT_32569</name>
</gene>
<dbReference type="GO" id="GO:0033260">
    <property type="term" value="P:nuclear DNA replication"/>
    <property type="evidence" value="ECO:0007669"/>
    <property type="project" value="TreeGrafter"/>
</dbReference>
<dbReference type="STRING" id="78915.A0A4P9XIR1"/>
<dbReference type="GO" id="GO:0005634">
    <property type="term" value="C:nucleus"/>
    <property type="evidence" value="ECO:0007669"/>
    <property type="project" value="UniProtKB-SubCell"/>
</dbReference>